<name>A0A645B613_9ZZZZ</name>
<protein>
    <submittedName>
        <fullName evidence="1">Uncharacterized protein</fullName>
    </submittedName>
</protein>
<comment type="caution">
    <text evidence="1">The sequence shown here is derived from an EMBL/GenBank/DDBJ whole genome shotgun (WGS) entry which is preliminary data.</text>
</comment>
<evidence type="ECO:0000313" key="1">
    <source>
        <dbReference type="EMBL" id="MPM60880.1"/>
    </source>
</evidence>
<sequence length="112" mass="13187">MAKHKQETAGGWQFPKELEIIKCREGNKEFMKERANKRNGRDQYTLVAEFPLYAKKPDEATARKIWRLAKRLTRDFLRTDYFDAAIVSHMPPSENRGRAYDCVCVYSKFLLP</sequence>
<dbReference type="AlphaFoldDB" id="A0A645B613"/>
<dbReference type="EMBL" id="VSSQ01018034">
    <property type="protein sequence ID" value="MPM60880.1"/>
    <property type="molecule type" value="Genomic_DNA"/>
</dbReference>
<proteinExistence type="predicted"/>
<gene>
    <name evidence="1" type="ORF">SDC9_107734</name>
</gene>
<accession>A0A645B613</accession>
<organism evidence="1">
    <name type="scientific">bioreactor metagenome</name>
    <dbReference type="NCBI Taxonomy" id="1076179"/>
    <lineage>
        <taxon>unclassified sequences</taxon>
        <taxon>metagenomes</taxon>
        <taxon>ecological metagenomes</taxon>
    </lineage>
</organism>
<reference evidence="1" key="1">
    <citation type="submission" date="2019-08" db="EMBL/GenBank/DDBJ databases">
        <authorList>
            <person name="Kucharzyk K."/>
            <person name="Murdoch R.W."/>
            <person name="Higgins S."/>
            <person name="Loffler F."/>
        </authorList>
    </citation>
    <scope>NUCLEOTIDE SEQUENCE</scope>
</reference>